<organism evidence="1 2">
    <name type="scientific">Dialister succinatiphilus YIT 11850</name>
    <dbReference type="NCBI Taxonomy" id="742743"/>
    <lineage>
        <taxon>Bacteria</taxon>
        <taxon>Bacillati</taxon>
        <taxon>Bacillota</taxon>
        <taxon>Negativicutes</taxon>
        <taxon>Veillonellales</taxon>
        <taxon>Veillonellaceae</taxon>
        <taxon>Dialister</taxon>
    </lineage>
</organism>
<evidence type="ECO:0000313" key="2">
    <source>
        <dbReference type="Proteomes" id="UP000003277"/>
    </source>
</evidence>
<keyword evidence="2" id="KW-1185">Reference proteome</keyword>
<feature type="non-terminal residue" evidence="1">
    <location>
        <position position="20"/>
    </location>
</feature>
<accession>H1D331</accession>
<sequence>MDIITKTGEIWSENAIGAVI</sequence>
<evidence type="ECO:0000313" key="1">
    <source>
        <dbReference type="EMBL" id="EHO62058.1"/>
    </source>
</evidence>
<name>H1D331_9FIRM</name>
<comment type="caution">
    <text evidence="1">The sequence shown here is derived from an EMBL/GenBank/DDBJ whole genome shotgun (WGS) entry which is preliminary data.</text>
</comment>
<proteinExistence type="predicted"/>
<dbReference type="AlphaFoldDB" id="H1D331"/>
<dbReference type="EMBL" id="ADLT01000072">
    <property type="protein sequence ID" value="EHO62058.1"/>
    <property type="molecule type" value="Genomic_DNA"/>
</dbReference>
<dbReference type="Proteomes" id="UP000003277">
    <property type="component" value="Unassembled WGS sequence"/>
</dbReference>
<gene>
    <name evidence="1" type="ORF">HMPREF9453_02019</name>
</gene>
<reference evidence="1 2" key="1">
    <citation type="submission" date="2011-11" db="EMBL/GenBank/DDBJ databases">
        <title>The Genome Sequence of Dialister succinatiphilus YIT 11850.</title>
        <authorList>
            <consortium name="The Broad Institute Genome Sequencing Platform"/>
            <person name="Earl A."/>
            <person name="Ward D."/>
            <person name="Feldgarden M."/>
            <person name="Gevers D."/>
            <person name="Morotomi M."/>
            <person name="Young S.K."/>
            <person name="Zeng Q."/>
            <person name="Gargeya S."/>
            <person name="Fitzgerald M."/>
            <person name="Haas B."/>
            <person name="Abouelleil A."/>
            <person name="Alvarado L."/>
            <person name="Arachchi H.M."/>
            <person name="Berlin A."/>
            <person name="Brown A."/>
            <person name="Chapman S.B."/>
            <person name="Dunbar C."/>
            <person name="Gearin G."/>
            <person name="Goldberg J."/>
            <person name="Griggs A."/>
            <person name="Gujja S."/>
            <person name="Heiman D."/>
            <person name="Howarth C."/>
            <person name="Lui A."/>
            <person name="MacDonald P.J.P."/>
            <person name="Montmayeur A."/>
            <person name="Murphy C."/>
            <person name="Neiman D."/>
            <person name="Pearson M."/>
            <person name="Priest M."/>
            <person name="Roberts A."/>
            <person name="Saif S."/>
            <person name="Shea T."/>
            <person name="Sisk P."/>
            <person name="Stolte C."/>
            <person name="Sykes S."/>
            <person name="Wortman J."/>
            <person name="Nusbaum C."/>
            <person name="Birren B."/>
        </authorList>
    </citation>
    <scope>NUCLEOTIDE SEQUENCE [LARGE SCALE GENOMIC DNA]</scope>
    <source>
        <strain evidence="1 2">YIT 11850</strain>
    </source>
</reference>
<dbReference type="HOGENOM" id="CLU_221979_0_0_9"/>
<protein>
    <submittedName>
        <fullName evidence="1">Uncharacterized protein</fullName>
    </submittedName>
</protein>